<evidence type="ECO:0000256" key="13">
    <source>
        <dbReference type="SAM" id="Phobius"/>
    </source>
</evidence>
<feature type="transmembrane region" description="Helical" evidence="13">
    <location>
        <begin position="162"/>
        <end position="182"/>
    </location>
</feature>
<protein>
    <recommendedName>
        <fullName evidence="4">Probable multidrug resistance protein NorM</fullName>
    </recommendedName>
    <alternativeName>
        <fullName evidence="12">Multidrug-efflux transporter</fullName>
    </alternativeName>
</protein>
<proteinExistence type="inferred from homology"/>
<accession>A0A4Y7WTF8</accession>
<keyword evidence="7" id="KW-1003">Cell membrane</keyword>
<evidence type="ECO:0000256" key="11">
    <source>
        <dbReference type="ARBA" id="ARBA00023136"/>
    </source>
</evidence>
<comment type="subcellular location">
    <subcellularLocation>
        <location evidence="2">Cell membrane</location>
        <topology evidence="2">Multi-pass membrane protein</topology>
    </subcellularLocation>
</comment>
<dbReference type="GO" id="GO:0015297">
    <property type="term" value="F:antiporter activity"/>
    <property type="evidence" value="ECO:0007669"/>
    <property type="project" value="UniProtKB-KW"/>
</dbReference>
<feature type="transmembrane region" description="Helical" evidence="13">
    <location>
        <begin position="241"/>
        <end position="266"/>
    </location>
</feature>
<reference evidence="14" key="1">
    <citation type="submission" date="2015-08" db="EMBL/GenBank/DDBJ databases">
        <title>Complete DNA Sequence of Pseudomonas syringae pv. actinidiae, the Causal Agent of Kiwifruit Canker Disease.</title>
        <authorList>
            <person name="Rikkerink E.H.A."/>
            <person name="Fineran P.C."/>
        </authorList>
    </citation>
    <scope>NUCLEOTIDE SEQUENCE</scope>
    <source>
        <strain evidence="14">DSM 13666</strain>
    </source>
</reference>
<keyword evidence="5" id="KW-0813">Transport</keyword>
<dbReference type="InterPro" id="IPR050222">
    <property type="entry name" value="MATE_MdtK"/>
</dbReference>
<dbReference type="AlphaFoldDB" id="A0A0M0KBZ0"/>
<keyword evidence="9 13" id="KW-1133">Transmembrane helix</keyword>
<dbReference type="InterPro" id="IPR048279">
    <property type="entry name" value="MdtK-like"/>
</dbReference>
<feature type="transmembrane region" description="Helical" evidence="13">
    <location>
        <begin position="202"/>
        <end position="220"/>
    </location>
</feature>
<dbReference type="EMBL" id="LILD01000014">
    <property type="protein sequence ID" value="KOO36350.1"/>
    <property type="molecule type" value="Genomic_DNA"/>
</dbReference>
<dbReference type="PATRIC" id="fig|136160.3.peg.3870"/>
<dbReference type="PANTHER" id="PTHR43298">
    <property type="entry name" value="MULTIDRUG RESISTANCE PROTEIN NORM-RELATED"/>
    <property type="match status" value="1"/>
</dbReference>
<feature type="transmembrane region" description="Helical" evidence="13">
    <location>
        <begin position="389"/>
        <end position="412"/>
    </location>
</feature>
<name>A0A0M0KBZ0_ALKHA</name>
<evidence type="ECO:0000256" key="1">
    <source>
        <dbReference type="ARBA" id="ARBA00003408"/>
    </source>
</evidence>
<evidence type="ECO:0000256" key="4">
    <source>
        <dbReference type="ARBA" id="ARBA00020268"/>
    </source>
</evidence>
<organism evidence="14">
    <name type="scientific">Halalkalibacterium halodurans</name>
    <name type="common">Bacillus halodurans</name>
    <dbReference type="NCBI Taxonomy" id="86665"/>
    <lineage>
        <taxon>Bacteria</taxon>
        <taxon>Bacillati</taxon>
        <taxon>Bacillota</taxon>
        <taxon>Bacilli</taxon>
        <taxon>Bacillales</taxon>
        <taxon>Bacillaceae</taxon>
        <taxon>Halalkalibacterium (ex Joshi et al. 2022)</taxon>
    </lineage>
</organism>
<keyword evidence="10" id="KW-0406">Ion transport</keyword>
<sequence length="458" mass="50143">MKPTETLQEKGKLFLVVMMPILITQIGLYAMNFFDTVMSGQAGANDLAGVAIGSSLWVPVFTGLNGVLLALTPIIAQSIGAEKRDDVPYVFLQGLYLSIAISIAVILIGAVVLDPILSAMSLEDEVGRIAKEYLIGLAFGIVPLFIYTTIRCLIDSLGETRVTMFITLLSLPINIFFNYVLIFGKLGFPRLGGVGAGYASAITYWFILAVAIVVVVKVRPFTDFQLFKKLYHVSLKKWKEILLLGLPIGFTIFFETSIFAAVTLLMSTFDTATIAAHQAAVNFASFLYMIPLSIAFTLTIAVGYEVGAKRVEDARQYSRLGITFALIMGLVAGVIIYVLRAPVASLYTNDSQVAWLIQQFLIYSIFFQLSDALATPIQGVLRGHKDVNVPFVMALVSFWIIGLPTGYLLANFSPLGPYGYWIGLITGLASCAIALSWRLKQMQRKFERAARLSQNGNS</sequence>
<evidence type="ECO:0000256" key="10">
    <source>
        <dbReference type="ARBA" id="ARBA00023065"/>
    </source>
</evidence>
<comment type="similarity">
    <text evidence="3">Belongs to the multi antimicrobial extrusion (MATE) (TC 2.A.66.1) family.</text>
</comment>
<feature type="transmembrane region" description="Helical" evidence="13">
    <location>
        <begin position="88"/>
        <end position="113"/>
    </location>
</feature>
<dbReference type="InterPro" id="IPR002528">
    <property type="entry name" value="MATE_fam"/>
</dbReference>
<dbReference type="PANTHER" id="PTHR43298:SF2">
    <property type="entry name" value="FMN_FAD EXPORTER YEEO-RELATED"/>
    <property type="match status" value="1"/>
</dbReference>
<evidence type="ECO:0000256" key="7">
    <source>
        <dbReference type="ARBA" id="ARBA00022475"/>
    </source>
</evidence>
<keyword evidence="8 13" id="KW-0812">Transmembrane</keyword>
<dbReference type="RefSeq" id="WP_010897033.1">
    <property type="nucleotide sequence ID" value="NZ_CP040441.1"/>
</dbReference>
<comment type="function">
    <text evidence="1">Multidrug efflux pump.</text>
</comment>
<evidence type="ECO:0000256" key="2">
    <source>
        <dbReference type="ARBA" id="ARBA00004651"/>
    </source>
</evidence>
<gene>
    <name evidence="14" type="ORF">AMD02_19435</name>
</gene>
<feature type="transmembrane region" description="Helical" evidence="13">
    <location>
        <begin position="320"/>
        <end position="340"/>
    </location>
</feature>
<feature type="transmembrane region" description="Helical" evidence="13">
    <location>
        <begin position="418"/>
        <end position="439"/>
    </location>
</feature>
<evidence type="ECO:0000256" key="9">
    <source>
        <dbReference type="ARBA" id="ARBA00022989"/>
    </source>
</evidence>
<keyword evidence="11 13" id="KW-0472">Membrane</keyword>
<dbReference type="GO" id="GO:0006811">
    <property type="term" value="P:monoatomic ion transport"/>
    <property type="evidence" value="ECO:0007669"/>
    <property type="project" value="UniProtKB-KW"/>
</dbReference>
<dbReference type="GO" id="GO:0005886">
    <property type="term" value="C:plasma membrane"/>
    <property type="evidence" value="ECO:0007669"/>
    <property type="project" value="UniProtKB-SubCell"/>
</dbReference>
<accession>A0A0M0KBZ0</accession>
<feature type="transmembrane region" description="Helical" evidence="13">
    <location>
        <begin position="133"/>
        <end position="150"/>
    </location>
</feature>
<feature type="transmembrane region" description="Helical" evidence="13">
    <location>
        <begin position="54"/>
        <end position="76"/>
    </location>
</feature>
<dbReference type="CDD" id="cd13131">
    <property type="entry name" value="MATE_NorM_like"/>
    <property type="match status" value="1"/>
</dbReference>
<keyword evidence="6" id="KW-0050">Antiport</keyword>
<comment type="caution">
    <text evidence="14">The sequence shown here is derived from an EMBL/GenBank/DDBJ whole genome shotgun (WGS) entry which is preliminary data.</text>
</comment>
<evidence type="ECO:0000256" key="3">
    <source>
        <dbReference type="ARBA" id="ARBA00010199"/>
    </source>
</evidence>
<feature type="transmembrane region" description="Helical" evidence="13">
    <location>
        <begin position="12"/>
        <end position="34"/>
    </location>
</feature>
<dbReference type="GO" id="GO:0042910">
    <property type="term" value="F:xenobiotic transmembrane transporter activity"/>
    <property type="evidence" value="ECO:0007669"/>
    <property type="project" value="InterPro"/>
</dbReference>
<dbReference type="NCBIfam" id="TIGR00797">
    <property type="entry name" value="matE"/>
    <property type="match status" value="1"/>
</dbReference>
<feature type="transmembrane region" description="Helical" evidence="13">
    <location>
        <begin position="360"/>
        <end position="377"/>
    </location>
</feature>
<evidence type="ECO:0000256" key="8">
    <source>
        <dbReference type="ARBA" id="ARBA00022692"/>
    </source>
</evidence>
<dbReference type="GeneID" id="87596406"/>
<feature type="transmembrane region" description="Helical" evidence="13">
    <location>
        <begin position="286"/>
        <end position="308"/>
    </location>
</feature>
<dbReference type="PIRSF" id="PIRSF006603">
    <property type="entry name" value="DinF"/>
    <property type="match status" value="1"/>
</dbReference>
<dbReference type="Pfam" id="PF01554">
    <property type="entry name" value="MatE"/>
    <property type="match status" value="2"/>
</dbReference>
<evidence type="ECO:0000256" key="12">
    <source>
        <dbReference type="ARBA" id="ARBA00031636"/>
    </source>
</evidence>
<evidence type="ECO:0000313" key="14">
    <source>
        <dbReference type="EMBL" id="KOO36350.1"/>
    </source>
</evidence>
<dbReference type="OMA" id="WFFVWKL"/>
<dbReference type="SMR" id="A0A0M0KBZ0"/>
<evidence type="ECO:0000256" key="5">
    <source>
        <dbReference type="ARBA" id="ARBA00022448"/>
    </source>
</evidence>
<evidence type="ECO:0000256" key="6">
    <source>
        <dbReference type="ARBA" id="ARBA00022449"/>
    </source>
</evidence>